<dbReference type="InterPro" id="IPR006311">
    <property type="entry name" value="TAT_signal"/>
</dbReference>
<comment type="caution">
    <text evidence="1">The sequence shown here is derived from an EMBL/GenBank/DDBJ whole genome shotgun (WGS) entry which is preliminary data.</text>
</comment>
<reference evidence="1 2" key="1">
    <citation type="submission" date="2019-03" db="EMBL/GenBank/DDBJ databases">
        <title>Genomic Encyclopedia of Type Strains, Phase IV (KMG-IV): sequencing the most valuable type-strain genomes for metagenomic binning, comparative biology and taxonomic classification.</title>
        <authorList>
            <person name="Goeker M."/>
        </authorList>
    </citation>
    <scope>NUCLEOTIDE SEQUENCE [LARGE SCALE GENOMIC DNA]</scope>
    <source>
        <strain evidence="1 2">DSM 102969</strain>
    </source>
</reference>
<dbReference type="EMBL" id="SNXY01000009">
    <property type="protein sequence ID" value="TDP83283.1"/>
    <property type="molecule type" value="Genomic_DNA"/>
</dbReference>
<dbReference type="PIRSF" id="PIRSF028101">
    <property type="entry name" value="UCP028101"/>
    <property type="match status" value="1"/>
</dbReference>
<dbReference type="InterPro" id="IPR008311">
    <property type="entry name" value="UCP028101"/>
</dbReference>
<dbReference type="InterPro" id="IPR011048">
    <property type="entry name" value="Haem_d1_sf"/>
</dbReference>
<dbReference type="AlphaFoldDB" id="A0A4R6RAY6"/>
<keyword evidence="2" id="KW-1185">Reference proteome</keyword>
<dbReference type="Gene3D" id="2.130.10.10">
    <property type="entry name" value="YVTN repeat-like/Quinoprotein amine dehydrogenase"/>
    <property type="match status" value="1"/>
</dbReference>
<sequence>MTVATRRRFLAAAAGLGLTLVGARRLHAETATGCLYANCVMTREGSYAVAVFDDAGAIRALHPLPGRGHDVAFEPGRGLCVAFARRPGTFAVAFDLVGARAPEVIAAAPGRHFFGHGVFTPDGALLYATENDFAAGRGVVGVYDVRDGWRRIGEMPTGGIGPHELVWTEPGRTLAVANGGVDTTPEAGGRTALNIADMEASLTLVDVGAGRVVSTHRLGADLAQLSPRHLAVDGRGAVWFGSQHFGDPTELPPLAGRLVPGREPELFALPEEDAPRAKNYVGSVAVTADGGTAVFSAPKGSLVFAFDTAAGAFLGTAAVSDGCGLAPAPGHDAAVFVSAGTGRIGCWHPGGADYAPIAGEALAFDNHLVRLV</sequence>
<proteinExistence type="predicted"/>
<dbReference type="InterPro" id="IPR015943">
    <property type="entry name" value="WD40/YVTN_repeat-like_dom_sf"/>
</dbReference>
<evidence type="ECO:0000313" key="2">
    <source>
        <dbReference type="Proteomes" id="UP000294547"/>
    </source>
</evidence>
<dbReference type="PROSITE" id="PS51318">
    <property type="entry name" value="TAT"/>
    <property type="match status" value="1"/>
</dbReference>
<gene>
    <name evidence="1" type="ORF">EDD54_3242</name>
</gene>
<evidence type="ECO:0000313" key="1">
    <source>
        <dbReference type="EMBL" id="TDP83283.1"/>
    </source>
</evidence>
<dbReference type="Proteomes" id="UP000294547">
    <property type="component" value="Unassembled WGS sequence"/>
</dbReference>
<protein>
    <recommendedName>
        <fullName evidence="3">DUF1513 domain-containing protein</fullName>
    </recommendedName>
</protein>
<name>A0A4R6RAY6_9HYPH</name>
<dbReference type="SUPFAM" id="SSF51004">
    <property type="entry name" value="C-terminal (heme d1) domain of cytochrome cd1-nitrite reductase"/>
    <property type="match status" value="1"/>
</dbReference>
<accession>A0A4R6RAY6</accession>
<dbReference type="Pfam" id="PF07433">
    <property type="entry name" value="DUF1513"/>
    <property type="match status" value="1"/>
</dbReference>
<dbReference type="RefSeq" id="WP_126538095.1">
    <property type="nucleotide sequence ID" value="NZ_BSPM01000009.1"/>
</dbReference>
<evidence type="ECO:0008006" key="3">
    <source>
        <dbReference type="Google" id="ProtNLM"/>
    </source>
</evidence>
<dbReference type="OrthoDB" id="5624218at2"/>
<organism evidence="1 2">
    <name type="scientific">Oharaeibacter diazotrophicus</name>
    <dbReference type="NCBI Taxonomy" id="1920512"/>
    <lineage>
        <taxon>Bacteria</taxon>
        <taxon>Pseudomonadati</taxon>
        <taxon>Pseudomonadota</taxon>
        <taxon>Alphaproteobacteria</taxon>
        <taxon>Hyphomicrobiales</taxon>
        <taxon>Pleomorphomonadaceae</taxon>
        <taxon>Oharaeibacter</taxon>
    </lineage>
</organism>